<dbReference type="Pfam" id="PF07883">
    <property type="entry name" value="Cupin_2"/>
    <property type="match status" value="1"/>
</dbReference>
<evidence type="ECO:0000313" key="2">
    <source>
        <dbReference type="EMBL" id="VGO22536.1"/>
    </source>
</evidence>
<dbReference type="Gene3D" id="2.60.120.10">
    <property type="entry name" value="Jelly Rolls"/>
    <property type="match status" value="1"/>
</dbReference>
<feature type="domain" description="Cupin type-2" evidence="1">
    <location>
        <begin position="46"/>
        <end position="102"/>
    </location>
</feature>
<sequence length="108" mass="12237">MKRNLYEQIPDDLPAELMTVLAEGEGVKIERIVSDGHASPEGFWYDQEQYEWVLLVSGSAVLAFEDKAVALKPGDHLLIPAHQRHRVEATSQTEKTIWLAVFYENDAI</sequence>
<dbReference type="CDD" id="cd06981">
    <property type="entry name" value="cupin_reut_a1446"/>
    <property type="match status" value="1"/>
</dbReference>
<organism evidence="2 3">
    <name type="scientific">Pontiella sulfatireligans</name>
    <dbReference type="NCBI Taxonomy" id="2750658"/>
    <lineage>
        <taxon>Bacteria</taxon>
        <taxon>Pseudomonadati</taxon>
        <taxon>Kiritimatiellota</taxon>
        <taxon>Kiritimatiellia</taxon>
        <taxon>Kiritimatiellales</taxon>
        <taxon>Pontiellaceae</taxon>
        <taxon>Pontiella</taxon>
    </lineage>
</organism>
<reference evidence="2 3" key="1">
    <citation type="submission" date="2019-04" db="EMBL/GenBank/DDBJ databases">
        <authorList>
            <person name="Van Vliet M D."/>
        </authorList>
    </citation>
    <scope>NUCLEOTIDE SEQUENCE [LARGE SCALE GENOMIC DNA]</scope>
    <source>
        <strain evidence="2 3">F21</strain>
    </source>
</reference>
<proteinExistence type="predicted"/>
<dbReference type="SUPFAM" id="SSF51182">
    <property type="entry name" value="RmlC-like cupins"/>
    <property type="match status" value="1"/>
</dbReference>
<dbReference type="AlphaFoldDB" id="A0A6C2UUH1"/>
<gene>
    <name evidence="2" type="ORF">SCARR_04620</name>
</gene>
<evidence type="ECO:0000259" key="1">
    <source>
        <dbReference type="Pfam" id="PF07883"/>
    </source>
</evidence>
<name>A0A6C2UUH1_9BACT</name>
<evidence type="ECO:0000313" key="3">
    <source>
        <dbReference type="Proteomes" id="UP000346198"/>
    </source>
</evidence>
<accession>A0A6C2UUH1</accession>
<dbReference type="InterPro" id="IPR013096">
    <property type="entry name" value="Cupin_2"/>
</dbReference>
<dbReference type="EMBL" id="CAAHFH010000002">
    <property type="protein sequence ID" value="VGO22536.1"/>
    <property type="molecule type" value="Genomic_DNA"/>
</dbReference>
<dbReference type="InterPro" id="IPR014710">
    <property type="entry name" value="RmlC-like_jellyroll"/>
</dbReference>
<dbReference type="InterPro" id="IPR011051">
    <property type="entry name" value="RmlC_Cupin_sf"/>
</dbReference>
<protein>
    <recommendedName>
        <fullName evidence="1">Cupin type-2 domain-containing protein</fullName>
    </recommendedName>
</protein>
<dbReference type="Proteomes" id="UP000346198">
    <property type="component" value="Unassembled WGS sequence"/>
</dbReference>
<dbReference type="RefSeq" id="WP_222846414.1">
    <property type="nucleotide sequence ID" value="NZ_CAAHFH010000002.1"/>
</dbReference>
<keyword evidence="3" id="KW-1185">Reference proteome</keyword>